<evidence type="ECO:0000313" key="2">
    <source>
        <dbReference type="EMBL" id="GBO12405.1"/>
    </source>
</evidence>
<sequence length="113" mass="13038">MDSNDIDEACGRAQPRAEHRRAYRVALFFITGSNGRKFVIVGEGNSMATIYAVREMLKAWETVASYVEKPHPNKAVAKRATNLFYDNAVSHFRQILKRRKKQMFLDSFLLKKN</sequence>
<keyword evidence="3" id="KW-1185">Reference proteome</keyword>
<dbReference type="AlphaFoldDB" id="A0A4Y2UJQ5"/>
<organism evidence="1 3">
    <name type="scientific">Araneus ventricosus</name>
    <name type="common">Orbweaver spider</name>
    <name type="synonym">Epeira ventricosa</name>
    <dbReference type="NCBI Taxonomy" id="182803"/>
    <lineage>
        <taxon>Eukaryota</taxon>
        <taxon>Metazoa</taxon>
        <taxon>Ecdysozoa</taxon>
        <taxon>Arthropoda</taxon>
        <taxon>Chelicerata</taxon>
        <taxon>Arachnida</taxon>
        <taxon>Araneae</taxon>
        <taxon>Araneomorphae</taxon>
        <taxon>Entelegynae</taxon>
        <taxon>Araneoidea</taxon>
        <taxon>Araneidae</taxon>
        <taxon>Araneus</taxon>
    </lineage>
</organism>
<dbReference type="Proteomes" id="UP000499080">
    <property type="component" value="Unassembled WGS sequence"/>
</dbReference>
<name>A0A4Y2UJQ5_ARAVE</name>
<dbReference type="EMBL" id="BGPR01036956">
    <property type="protein sequence ID" value="GBO12404.1"/>
    <property type="molecule type" value="Genomic_DNA"/>
</dbReference>
<accession>A0A4Y2UJQ5</accession>
<dbReference type="OrthoDB" id="7607518at2759"/>
<protein>
    <submittedName>
        <fullName evidence="1">Uncharacterized protein</fullName>
    </submittedName>
</protein>
<dbReference type="EMBL" id="BGPR01036957">
    <property type="protein sequence ID" value="GBO12405.1"/>
    <property type="molecule type" value="Genomic_DNA"/>
</dbReference>
<comment type="caution">
    <text evidence="1">The sequence shown here is derived from an EMBL/GenBank/DDBJ whole genome shotgun (WGS) entry which is preliminary data.</text>
</comment>
<proteinExistence type="predicted"/>
<gene>
    <name evidence="1" type="ORF">AVEN_123838_1</name>
    <name evidence="2" type="ORF">AVEN_154258_1</name>
</gene>
<reference evidence="1 3" key="1">
    <citation type="journal article" date="2019" name="Sci. Rep.">
        <title>Orb-weaving spider Araneus ventricosus genome elucidates the spidroin gene catalogue.</title>
        <authorList>
            <person name="Kono N."/>
            <person name="Nakamura H."/>
            <person name="Ohtoshi R."/>
            <person name="Moran D.A.P."/>
            <person name="Shinohara A."/>
            <person name="Yoshida Y."/>
            <person name="Fujiwara M."/>
            <person name="Mori M."/>
            <person name="Tomita M."/>
            <person name="Arakawa K."/>
        </authorList>
    </citation>
    <scope>NUCLEOTIDE SEQUENCE [LARGE SCALE GENOMIC DNA]</scope>
</reference>
<evidence type="ECO:0000313" key="3">
    <source>
        <dbReference type="Proteomes" id="UP000499080"/>
    </source>
</evidence>
<evidence type="ECO:0000313" key="1">
    <source>
        <dbReference type="EMBL" id="GBO12404.1"/>
    </source>
</evidence>